<protein>
    <submittedName>
        <fullName evidence="1">Histidine-tRNA ligase/ATP phosphoribosyltransferase regulatory subunit protein</fullName>
        <ecNumber evidence="1">6.1.1.21</ecNumber>
    </submittedName>
</protein>
<keyword evidence="1" id="KW-0328">Glycosyltransferase</keyword>
<proteinExistence type="predicted"/>
<gene>
    <name evidence="1" type="ORF">IHE45_06G054400</name>
</gene>
<dbReference type="EC" id="6.1.1.21" evidence="1"/>
<dbReference type="EMBL" id="CM037016">
    <property type="protein sequence ID" value="KAH7679379.1"/>
    <property type="molecule type" value="Genomic_DNA"/>
</dbReference>
<evidence type="ECO:0000313" key="2">
    <source>
        <dbReference type="Proteomes" id="UP000827976"/>
    </source>
</evidence>
<accession>A0ACB7VX97</accession>
<dbReference type="Proteomes" id="UP000827976">
    <property type="component" value="Chromosome 6"/>
</dbReference>
<keyword evidence="1" id="KW-0808">Transferase</keyword>
<name>A0ACB7VX97_DIOAL</name>
<keyword evidence="1" id="KW-0436">Ligase</keyword>
<reference evidence="2" key="1">
    <citation type="journal article" date="2022" name="Nat. Commun.">
        <title>Chromosome evolution and the genetic basis of agronomically important traits in greater yam.</title>
        <authorList>
            <person name="Bredeson J.V."/>
            <person name="Lyons J.B."/>
            <person name="Oniyinde I.O."/>
            <person name="Okereke N.R."/>
            <person name="Kolade O."/>
            <person name="Nnabue I."/>
            <person name="Nwadili C.O."/>
            <person name="Hribova E."/>
            <person name="Parker M."/>
            <person name="Nwogha J."/>
            <person name="Shu S."/>
            <person name="Carlson J."/>
            <person name="Kariba R."/>
            <person name="Muthemba S."/>
            <person name="Knop K."/>
            <person name="Barton G.J."/>
            <person name="Sherwood A.V."/>
            <person name="Lopez-Montes A."/>
            <person name="Asiedu R."/>
            <person name="Jamnadass R."/>
            <person name="Muchugi A."/>
            <person name="Goodstein D."/>
            <person name="Egesi C.N."/>
            <person name="Featherston J."/>
            <person name="Asfaw A."/>
            <person name="Simpson G.G."/>
            <person name="Dolezel J."/>
            <person name="Hendre P.S."/>
            <person name="Van Deynze A."/>
            <person name="Kumar P.L."/>
            <person name="Obidiegwu J.E."/>
            <person name="Bhattacharjee R."/>
            <person name="Rokhsar D.S."/>
        </authorList>
    </citation>
    <scope>NUCLEOTIDE SEQUENCE [LARGE SCALE GENOMIC DNA]</scope>
    <source>
        <strain evidence="2">cv. TDa95/00328</strain>
    </source>
</reference>
<comment type="caution">
    <text evidence="1">The sequence shown here is derived from an EMBL/GenBank/DDBJ whole genome shotgun (WGS) entry which is preliminary data.</text>
</comment>
<keyword evidence="2" id="KW-1185">Reference proteome</keyword>
<organism evidence="1 2">
    <name type="scientific">Dioscorea alata</name>
    <name type="common">Purple yam</name>
    <dbReference type="NCBI Taxonomy" id="55571"/>
    <lineage>
        <taxon>Eukaryota</taxon>
        <taxon>Viridiplantae</taxon>
        <taxon>Streptophyta</taxon>
        <taxon>Embryophyta</taxon>
        <taxon>Tracheophyta</taxon>
        <taxon>Spermatophyta</taxon>
        <taxon>Magnoliopsida</taxon>
        <taxon>Liliopsida</taxon>
        <taxon>Dioscoreales</taxon>
        <taxon>Dioscoreaceae</taxon>
        <taxon>Dioscorea</taxon>
    </lineage>
</organism>
<sequence>MATPPREGSTVVVGAKGCSLSSAAVYSVSRGLSKLAIDPAALDKLSQQKNQPPKLVSDTAVVQGCILTFEESRAALAVLLNKFEITVLENSCAASIAVCALLDCCASTLVRVSDAVAALSSEAARVDVNLFDLAVFGDRFTIKDESDVDASMKTFLYGSKLAGKLDSVPFSEIPAVHGSLREAVRLLHGRTQVELNASVKSKKVMGSGVHGKEKAFVGEVFQKECRCIDALKNDFNSITTASSNVVLVLHQVYDLLVNFREILAWEEAALALFAIEVDESVEKPAVVPLESSKSEKKSQKKKKKTLGKGTSIVRQLLKERLSLEADASLENVMNLVQVAHELVGAFDPKDSELDTLIRKLKEIVESNEVRRLPKIPKGTRDFGKEQMAIRERAFSVIVGVFKKHGAVALDTPVFELRETLMGKYGEDSKLIYDLADQGGELCSLSALKRYQIAKVYRRDNPSKGRYREFYQCDFDIAGQYELMEPDFEVVRVLTELLNELSIGDYEIKLNHRKLLDGMLEICGIPSEKFRTVCSSIDKLDKQTFEHVKKELIEDKGLTSEIAERIGAFVKKRGPPLEILSELTSEGSQFLGNNEAVVALDELKILFTALDKSKCLNRVVFDLSLARGLDYYTGVIFEAVFKGTTQVGSIAAGGRYDNLVGMFSAKAVPAVGVSLGIERVFTIMEQLEKDRNQVIRATETQVLVAILGKGLTLAAELVSELWDAKISAEFGLTKRIMNHITRAKQTGIPWMVIEGESELQDGVVKLKSIETSKEEVFRRDKIVEELQRRLGIN</sequence>
<evidence type="ECO:0000313" key="1">
    <source>
        <dbReference type="EMBL" id="KAH7679379.1"/>
    </source>
</evidence>